<protein>
    <recommendedName>
        <fullName evidence="1">STAS domain-containing protein</fullName>
    </recommendedName>
</protein>
<dbReference type="GO" id="GO:0043856">
    <property type="term" value="F:anti-sigma factor antagonist activity"/>
    <property type="evidence" value="ECO:0007669"/>
    <property type="project" value="TreeGrafter"/>
</dbReference>
<dbReference type="Proteomes" id="UP000616608">
    <property type="component" value="Unassembled WGS sequence"/>
</dbReference>
<sequence length="128" mass="14529">MEQKSASMQIIDQTQYAIIHFTGYLEYGLIESLKKELQDNVLLANKHCIINTTHVKNVDSTGFGMMVNLAKKVALQQKKVAIIIVDDFIQKLFTISQCDKVFPIVTSEEEAIAILQQTYQAELSLDEY</sequence>
<dbReference type="PANTHER" id="PTHR33495">
    <property type="entry name" value="ANTI-SIGMA FACTOR ANTAGONIST TM_1081-RELATED-RELATED"/>
    <property type="match status" value="1"/>
</dbReference>
<dbReference type="AlphaFoldDB" id="A0A917G257"/>
<gene>
    <name evidence="2" type="ORF">GCM10007425_11090</name>
</gene>
<comment type="caution">
    <text evidence="2">The sequence shown here is derived from an EMBL/GenBank/DDBJ whole genome shotgun (WGS) entry which is preliminary data.</text>
</comment>
<evidence type="ECO:0000313" key="2">
    <source>
        <dbReference type="EMBL" id="GGG18407.1"/>
    </source>
</evidence>
<reference evidence="2" key="2">
    <citation type="submission" date="2020-09" db="EMBL/GenBank/DDBJ databases">
        <authorList>
            <person name="Sun Q."/>
            <person name="Zhou Y."/>
        </authorList>
    </citation>
    <scope>NUCLEOTIDE SEQUENCE</scope>
    <source>
        <strain evidence="2">CGMCC 1.15760</strain>
    </source>
</reference>
<dbReference type="EMBL" id="BMJT01000003">
    <property type="protein sequence ID" value="GGG18407.1"/>
    <property type="molecule type" value="Genomic_DNA"/>
</dbReference>
<dbReference type="SUPFAM" id="SSF52091">
    <property type="entry name" value="SpoIIaa-like"/>
    <property type="match status" value="1"/>
</dbReference>
<organism evidence="2 3">
    <name type="scientific">Lysinibacillus alkalisoli</name>
    <dbReference type="NCBI Taxonomy" id="1911548"/>
    <lineage>
        <taxon>Bacteria</taxon>
        <taxon>Bacillati</taxon>
        <taxon>Bacillota</taxon>
        <taxon>Bacilli</taxon>
        <taxon>Bacillales</taxon>
        <taxon>Bacillaceae</taxon>
        <taxon>Lysinibacillus</taxon>
    </lineage>
</organism>
<feature type="domain" description="STAS" evidence="1">
    <location>
        <begin position="6"/>
        <end position="115"/>
    </location>
</feature>
<dbReference type="RefSeq" id="WP_188614035.1">
    <property type="nucleotide sequence ID" value="NZ_BMJT01000003.1"/>
</dbReference>
<dbReference type="CDD" id="cd07043">
    <property type="entry name" value="STAS_anti-anti-sigma_factors"/>
    <property type="match status" value="1"/>
</dbReference>
<dbReference type="PROSITE" id="PS50801">
    <property type="entry name" value="STAS"/>
    <property type="match status" value="1"/>
</dbReference>
<evidence type="ECO:0000259" key="1">
    <source>
        <dbReference type="PROSITE" id="PS50801"/>
    </source>
</evidence>
<name>A0A917G257_9BACI</name>
<keyword evidence="3" id="KW-1185">Reference proteome</keyword>
<dbReference type="PANTHER" id="PTHR33495:SF2">
    <property type="entry name" value="ANTI-SIGMA FACTOR ANTAGONIST TM_1081-RELATED"/>
    <property type="match status" value="1"/>
</dbReference>
<dbReference type="InterPro" id="IPR002645">
    <property type="entry name" value="STAS_dom"/>
</dbReference>
<proteinExistence type="predicted"/>
<dbReference type="InterPro" id="IPR036513">
    <property type="entry name" value="STAS_dom_sf"/>
</dbReference>
<dbReference type="Gene3D" id="3.30.750.24">
    <property type="entry name" value="STAS domain"/>
    <property type="match status" value="1"/>
</dbReference>
<dbReference type="Pfam" id="PF01740">
    <property type="entry name" value="STAS"/>
    <property type="match status" value="1"/>
</dbReference>
<accession>A0A917G257</accession>
<reference evidence="2" key="1">
    <citation type="journal article" date="2014" name="Int. J. Syst. Evol. Microbiol.">
        <title>Complete genome sequence of Corynebacterium casei LMG S-19264T (=DSM 44701T), isolated from a smear-ripened cheese.</title>
        <authorList>
            <consortium name="US DOE Joint Genome Institute (JGI-PGF)"/>
            <person name="Walter F."/>
            <person name="Albersmeier A."/>
            <person name="Kalinowski J."/>
            <person name="Ruckert C."/>
        </authorList>
    </citation>
    <scope>NUCLEOTIDE SEQUENCE</scope>
    <source>
        <strain evidence="2">CGMCC 1.15760</strain>
    </source>
</reference>
<evidence type="ECO:0000313" key="3">
    <source>
        <dbReference type="Proteomes" id="UP000616608"/>
    </source>
</evidence>